<keyword evidence="8" id="KW-0653">Protein transport</keyword>
<evidence type="ECO:0000256" key="4">
    <source>
        <dbReference type="ARBA" id="ARBA00022448"/>
    </source>
</evidence>
<comment type="caution">
    <text evidence="11">The sequence shown here is derived from an EMBL/GenBank/DDBJ whole genome shotgun (WGS) entry which is preliminary data.</text>
</comment>
<dbReference type="EMBL" id="MKFU01000023">
    <property type="protein sequence ID" value="OHY91146.1"/>
    <property type="molecule type" value="Genomic_DNA"/>
</dbReference>
<protein>
    <recommendedName>
        <fullName evidence="3">Type II secretion system protein N</fullName>
    </recommendedName>
    <alternativeName>
        <fullName evidence="10">General secretion pathway protein N</fullName>
    </alternativeName>
</protein>
<evidence type="ECO:0000256" key="8">
    <source>
        <dbReference type="ARBA" id="ARBA00022927"/>
    </source>
</evidence>
<comment type="subcellular location">
    <subcellularLocation>
        <location evidence="1">Cell inner membrane</location>
    </subcellularLocation>
</comment>
<evidence type="ECO:0000256" key="1">
    <source>
        <dbReference type="ARBA" id="ARBA00004533"/>
    </source>
</evidence>
<evidence type="ECO:0000256" key="5">
    <source>
        <dbReference type="ARBA" id="ARBA00022475"/>
    </source>
</evidence>
<dbReference type="GO" id="GO:0015627">
    <property type="term" value="C:type II protein secretion system complex"/>
    <property type="evidence" value="ECO:0007669"/>
    <property type="project" value="InterPro"/>
</dbReference>
<evidence type="ECO:0000256" key="2">
    <source>
        <dbReference type="ARBA" id="ARBA00007208"/>
    </source>
</evidence>
<evidence type="ECO:0000256" key="9">
    <source>
        <dbReference type="ARBA" id="ARBA00023136"/>
    </source>
</evidence>
<accession>A0A1S2CRE4</accession>
<dbReference type="InterPro" id="IPR022792">
    <property type="entry name" value="T2SS_protein-GspN"/>
</dbReference>
<dbReference type="GO" id="GO:0015628">
    <property type="term" value="P:protein secretion by the type II secretion system"/>
    <property type="evidence" value="ECO:0007669"/>
    <property type="project" value="InterPro"/>
</dbReference>
<organism evidence="11 12">
    <name type="scientific">Aeromonas sobria</name>
    <dbReference type="NCBI Taxonomy" id="646"/>
    <lineage>
        <taxon>Bacteria</taxon>
        <taxon>Pseudomonadati</taxon>
        <taxon>Pseudomonadota</taxon>
        <taxon>Gammaproteobacteria</taxon>
        <taxon>Aeromonadales</taxon>
        <taxon>Aeromonadaceae</taxon>
        <taxon>Aeromonas</taxon>
    </lineage>
</organism>
<proteinExistence type="inferred from homology"/>
<dbReference type="AlphaFoldDB" id="A0A1S2CRE4"/>
<evidence type="ECO:0000256" key="7">
    <source>
        <dbReference type="ARBA" id="ARBA00022692"/>
    </source>
</evidence>
<evidence type="ECO:0000256" key="10">
    <source>
        <dbReference type="ARBA" id="ARBA00030772"/>
    </source>
</evidence>
<sequence>MKKRILIASFFLAAYLVFLLATLPAALVARYLPLPANVANLLKLEGVSGTLWSGQAARLQYASESVNQLRWDLNGWSLLRLAPEVTLRFGDRNGLNGQGVVGWNGAAFGRDLTLNAPAPWLLSRVPMRLPIPITVTGQLQLKVDLFAQGNPWCDNLYGNLDWYNSSADTPAGKLDLADPEVKLTCLDSKLVAELKQGSDAVQTIGRLELQPNGQYLFQGTLKPGPELPPQMQQGLPFLGQPDSQGRFPLRYQGRI</sequence>
<dbReference type="GO" id="GO:0005886">
    <property type="term" value="C:plasma membrane"/>
    <property type="evidence" value="ECO:0007669"/>
    <property type="project" value="UniProtKB-SubCell"/>
</dbReference>
<name>A0A1S2CRE4_AERSO</name>
<keyword evidence="7" id="KW-0812">Transmembrane</keyword>
<dbReference type="GeneID" id="58921954"/>
<evidence type="ECO:0000313" key="11">
    <source>
        <dbReference type="EMBL" id="OHY91146.1"/>
    </source>
</evidence>
<keyword evidence="5" id="KW-1003">Cell membrane</keyword>
<reference evidence="11 12" key="1">
    <citation type="submission" date="2016-09" db="EMBL/GenBank/DDBJ databases">
        <title>Draft Genome Sequence of Aeromonas sobria Strain 08005, Isolated from Sick Rana catesbeiana.</title>
        <authorList>
            <person name="Yang Q."/>
        </authorList>
    </citation>
    <scope>NUCLEOTIDE SEQUENCE [LARGE SCALE GENOMIC DNA]</scope>
    <source>
        <strain evidence="11 12">08005</strain>
    </source>
</reference>
<dbReference type="RefSeq" id="WP_042020161.1">
    <property type="nucleotide sequence ID" value="NZ_CDBW01000016.1"/>
</dbReference>
<comment type="similarity">
    <text evidence="2">Belongs to the GSP N family.</text>
</comment>
<gene>
    <name evidence="11" type="ORF">BJD16_04150</name>
</gene>
<dbReference type="Pfam" id="PF01203">
    <property type="entry name" value="T2SSN"/>
    <property type="match status" value="1"/>
</dbReference>
<evidence type="ECO:0000313" key="12">
    <source>
        <dbReference type="Proteomes" id="UP000179934"/>
    </source>
</evidence>
<dbReference type="OrthoDB" id="6118198at2"/>
<dbReference type="Proteomes" id="UP000179934">
    <property type="component" value="Unassembled WGS sequence"/>
</dbReference>
<evidence type="ECO:0000256" key="3">
    <source>
        <dbReference type="ARBA" id="ARBA00021563"/>
    </source>
</evidence>
<evidence type="ECO:0000256" key="6">
    <source>
        <dbReference type="ARBA" id="ARBA00022519"/>
    </source>
</evidence>
<dbReference type="STRING" id="646.BJD16_04150"/>
<keyword evidence="9" id="KW-0472">Membrane</keyword>
<keyword evidence="4" id="KW-0813">Transport</keyword>
<keyword evidence="6" id="KW-0997">Cell inner membrane</keyword>